<name>A0A3N4R1F5_9ACTN</name>
<keyword evidence="4" id="KW-1185">Reference proteome</keyword>
<feature type="region of interest" description="Disordered" evidence="1">
    <location>
        <begin position="1"/>
        <end position="31"/>
    </location>
</feature>
<gene>
    <name evidence="3" type="ORF">EDD38_7629</name>
    <name evidence="2" type="ORF">EDD39_7559</name>
</gene>
<dbReference type="EMBL" id="RJVJ01000004">
    <property type="protein sequence ID" value="ROR33998.1"/>
    <property type="molecule type" value="Genomic_DNA"/>
</dbReference>
<evidence type="ECO:0000313" key="2">
    <source>
        <dbReference type="EMBL" id="ROR33998.1"/>
    </source>
</evidence>
<proteinExistence type="predicted"/>
<reference evidence="4 5" key="1">
    <citation type="submission" date="2018-11" db="EMBL/GenBank/DDBJ databases">
        <title>Sequencing the genomes of 1000 actinobacteria strains.</title>
        <authorList>
            <person name="Klenk H.-P."/>
        </authorList>
    </citation>
    <scope>NUCLEOTIDE SEQUENCE [LARGE SCALE GENOMIC DNA]</scope>
    <source>
        <strain evidence="2 5">DSM 44780</strain>
        <strain evidence="3 4">DSM 44781</strain>
    </source>
</reference>
<evidence type="ECO:0000313" key="4">
    <source>
        <dbReference type="Proteomes" id="UP000266906"/>
    </source>
</evidence>
<evidence type="ECO:0000313" key="3">
    <source>
        <dbReference type="EMBL" id="RPE26992.1"/>
    </source>
</evidence>
<comment type="caution">
    <text evidence="3">The sequence shown here is derived from an EMBL/GenBank/DDBJ whole genome shotgun (WGS) entry which is preliminary data.</text>
</comment>
<accession>A0A3N4R1F5</accession>
<evidence type="ECO:0000313" key="5">
    <source>
        <dbReference type="Proteomes" id="UP000267408"/>
    </source>
</evidence>
<dbReference type="Proteomes" id="UP000266906">
    <property type="component" value="Unassembled WGS sequence"/>
</dbReference>
<dbReference type="Proteomes" id="UP000267408">
    <property type="component" value="Unassembled WGS sequence"/>
</dbReference>
<feature type="compositionally biased region" description="Low complexity" evidence="1">
    <location>
        <begin position="1"/>
        <end position="11"/>
    </location>
</feature>
<dbReference type="EMBL" id="RKQG01000005">
    <property type="protein sequence ID" value="RPE26992.1"/>
    <property type="molecule type" value="Genomic_DNA"/>
</dbReference>
<sequence>MVTDTARTAAPAPRPNGEDHDDEPNIIRSVN</sequence>
<dbReference type="AlphaFoldDB" id="A0A3N4R1F5"/>
<organism evidence="3 4">
    <name type="scientific">Kitasatospora cineracea</name>
    <dbReference type="NCBI Taxonomy" id="88074"/>
    <lineage>
        <taxon>Bacteria</taxon>
        <taxon>Bacillati</taxon>
        <taxon>Actinomycetota</taxon>
        <taxon>Actinomycetes</taxon>
        <taxon>Kitasatosporales</taxon>
        <taxon>Streptomycetaceae</taxon>
        <taxon>Kitasatospora</taxon>
    </lineage>
</organism>
<protein>
    <submittedName>
        <fullName evidence="3">Uncharacterized protein</fullName>
    </submittedName>
</protein>
<evidence type="ECO:0000256" key="1">
    <source>
        <dbReference type="SAM" id="MobiDB-lite"/>
    </source>
</evidence>
<accession>A0A8G1X962</accession>